<name>A0A3L7ADH8_9HYPH</name>
<dbReference type="Pfam" id="PF05050">
    <property type="entry name" value="Methyltransf_21"/>
    <property type="match status" value="1"/>
</dbReference>
<dbReference type="Proteomes" id="UP000269692">
    <property type="component" value="Unassembled WGS sequence"/>
</dbReference>
<keyword evidence="3" id="KW-1185">Reference proteome</keyword>
<gene>
    <name evidence="2" type="ORF">D9R14_13655</name>
</gene>
<proteinExistence type="predicted"/>
<accession>A0A3L7ADH8</accession>
<evidence type="ECO:0000313" key="3">
    <source>
        <dbReference type="Proteomes" id="UP000269692"/>
    </source>
</evidence>
<dbReference type="GO" id="GO:0008168">
    <property type="term" value="F:methyltransferase activity"/>
    <property type="evidence" value="ECO:0007669"/>
    <property type="project" value="UniProtKB-KW"/>
</dbReference>
<dbReference type="AlphaFoldDB" id="A0A3L7ADH8"/>
<dbReference type="PANTHER" id="PTHR34203:SF15">
    <property type="entry name" value="SLL1173 PROTEIN"/>
    <property type="match status" value="1"/>
</dbReference>
<evidence type="ECO:0000259" key="1">
    <source>
        <dbReference type="Pfam" id="PF05050"/>
    </source>
</evidence>
<sequence length="248" mass="26649">MRYLNLIKTISNWPVYFAHKFNLTTASPAVFELRGGGRIFVPREVMHEFKEVFFDEAYLSGMPLALPEGATVVDIGANIGAFSVFAATRFKAARVVAFEPDPVNFAALARNAAEAGGRITAVETAIAGEAGTLVFHRGDATGVSTSGSLVRSTGEKITVTAVTLEEAFAAQGIATCDLMKMDCEGAEFDILYGASDAVLARIRQMVVEIHDQGKGNRTRAAVIAHLAGKGFQVKDGMHHLLWAWRGDL</sequence>
<dbReference type="OrthoDB" id="7542440at2"/>
<evidence type="ECO:0000313" key="2">
    <source>
        <dbReference type="EMBL" id="RLP77701.1"/>
    </source>
</evidence>
<keyword evidence="2" id="KW-0808">Transferase</keyword>
<dbReference type="InterPro" id="IPR052514">
    <property type="entry name" value="SAM-dependent_MTase"/>
</dbReference>
<feature type="domain" description="Methyltransferase FkbM" evidence="1">
    <location>
        <begin position="74"/>
        <end position="232"/>
    </location>
</feature>
<dbReference type="InterPro" id="IPR029063">
    <property type="entry name" value="SAM-dependent_MTases_sf"/>
</dbReference>
<comment type="caution">
    <text evidence="2">The sequence shown here is derived from an EMBL/GenBank/DDBJ whole genome shotgun (WGS) entry which is preliminary data.</text>
</comment>
<dbReference type="Gene3D" id="3.40.50.150">
    <property type="entry name" value="Vaccinia Virus protein VP39"/>
    <property type="match status" value="1"/>
</dbReference>
<dbReference type="NCBIfam" id="TIGR01444">
    <property type="entry name" value="fkbM_fam"/>
    <property type="match status" value="1"/>
</dbReference>
<dbReference type="RefSeq" id="WP_121623879.1">
    <property type="nucleotide sequence ID" value="NZ_JACIIW010000001.1"/>
</dbReference>
<dbReference type="EMBL" id="RCTF01000010">
    <property type="protein sequence ID" value="RLP77701.1"/>
    <property type="molecule type" value="Genomic_DNA"/>
</dbReference>
<protein>
    <submittedName>
        <fullName evidence="2">FkbM family methyltransferase</fullName>
    </submittedName>
</protein>
<dbReference type="PANTHER" id="PTHR34203">
    <property type="entry name" value="METHYLTRANSFERASE, FKBM FAMILY PROTEIN"/>
    <property type="match status" value="1"/>
</dbReference>
<dbReference type="InterPro" id="IPR006342">
    <property type="entry name" value="FkbM_mtfrase"/>
</dbReference>
<reference evidence="2 3" key="1">
    <citation type="submission" date="2018-10" db="EMBL/GenBank/DDBJ databases">
        <title>Xanthobacter tagetidis genome sequencing and assembly.</title>
        <authorList>
            <person name="Maclea K.S."/>
            <person name="Goen A.E."/>
            <person name="Fatima S.A."/>
        </authorList>
    </citation>
    <scope>NUCLEOTIDE SEQUENCE [LARGE SCALE GENOMIC DNA]</scope>
    <source>
        <strain evidence="2 3">ATCC 700314</strain>
    </source>
</reference>
<organism evidence="2 3">
    <name type="scientific">Xanthobacter tagetidis</name>
    <dbReference type="NCBI Taxonomy" id="60216"/>
    <lineage>
        <taxon>Bacteria</taxon>
        <taxon>Pseudomonadati</taxon>
        <taxon>Pseudomonadota</taxon>
        <taxon>Alphaproteobacteria</taxon>
        <taxon>Hyphomicrobiales</taxon>
        <taxon>Xanthobacteraceae</taxon>
        <taxon>Xanthobacter</taxon>
    </lineage>
</organism>
<keyword evidence="2" id="KW-0489">Methyltransferase</keyword>
<dbReference type="GO" id="GO:0032259">
    <property type="term" value="P:methylation"/>
    <property type="evidence" value="ECO:0007669"/>
    <property type="project" value="UniProtKB-KW"/>
</dbReference>
<dbReference type="SUPFAM" id="SSF53335">
    <property type="entry name" value="S-adenosyl-L-methionine-dependent methyltransferases"/>
    <property type="match status" value="1"/>
</dbReference>